<name>A0A5D4TVY6_9BACI</name>
<dbReference type="Proteomes" id="UP000325054">
    <property type="component" value="Unassembled WGS sequence"/>
</dbReference>
<dbReference type="OrthoDB" id="363232at2"/>
<evidence type="ECO:0000313" key="2">
    <source>
        <dbReference type="EMBL" id="TYS78534.1"/>
    </source>
</evidence>
<evidence type="ECO:0000256" key="1">
    <source>
        <dbReference type="SAM" id="SignalP"/>
    </source>
</evidence>
<gene>
    <name evidence="2" type="ORF">FZC80_12385</name>
</gene>
<proteinExistence type="predicted"/>
<protein>
    <recommendedName>
        <fullName evidence="4">N-acetylmuramoyl-L-alanine amidase</fullName>
    </recommendedName>
</protein>
<reference evidence="2 3" key="1">
    <citation type="submission" date="2019-08" db="EMBL/GenBank/DDBJ databases">
        <title>Bacillus genomes from the desert of Cuatro Cienegas, Coahuila.</title>
        <authorList>
            <person name="Olmedo-Alvarez G."/>
        </authorList>
    </citation>
    <scope>NUCLEOTIDE SEQUENCE [LARGE SCALE GENOMIC DNA]</scope>
    <source>
        <strain evidence="2 3">CH451a_14T</strain>
    </source>
</reference>
<evidence type="ECO:0000313" key="3">
    <source>
        <dbReference type="Proteomes" id="UP000325054"/>
    </source>
</evidence>
<dbReference type="Pfam" id="PF04122">
    <property type="entry name" value="CW_binding_2"/>
    <property type="match status" value="3"/>
</dbReference>
<keyword evidence="1" id="KW-0732">Signal</keyword>
<dbReference type="AlphaFoldDB" id="A0A5D4TVY6"/>
<dbReference type="PANTHER" id="PTHR30032">
    <property type="entry name" value="N-ACETYLMURAMOYL-L-ALANINE AMIDASE-RELATED"/>
    <property type="match status" value="1"/>
</dbReference>
<comment type="caution">
    <text evidence="2">The sequence shown here is derived from an EMBL/GenBank/DDBJ whole genome shotgun (WGS) entry which is preliminary data.</text>
</comment>
<dbReference type="Gene3D" id="3.40.50.12090">
    <property type="match status" value="2"/>
</dbReference>
<dbReference type="InterPro" id="IPR007253">
    <property type="entry name" value="Cell_wall-bd_2"/>
</dbReference>
<sequence length="525" mass="58222">MKKLAALLFITLLSVMCIGEASADETVSRISGSSRYHTAVEISKEGWKEGANFVILARGDSYPDALAGVPLAKDLDAPILLTSPDELHSATEKEIKRLEPSMVILLGGKQAIDTSIEEEIEDKGIKAVRVSGSDRYSTSVQIAKLLDSSKEKAVIVTGKDFPDALSVAPFAAEKGYPILLTDPKSLPNQVKEYVADYQSTLVVGGTAAISKTVEEALPKPERISGRDRYQTAANLIQDNYEENNQLYISTGESFADALTGSVLAANNRTAVMLVEADKVPGNVEGLLKSQKVNYLTIFGGTAAVGDTVAKKMKQMINLQQSSFTSYFPSHPKVSIFDRGDSYKYDVIDYKIAENGYYYLWFIWNDFNHPESVDYFEDETGLYAVSNVTDTKHLMVEYPAKAGAKRHIEFLYATYDEENRNQTIEVMKVTSDSYTYKVSEGGGVVTYTVKEGKGIVDSDYVDLKFPITAEEAVRIIDIGTTSEEGPVHFPKYDTDEYYCIGVEFYEGYWSYLEVNKQTGQYKYLEQ</sequence>
<dbReference type="InterPro" id="IPR051922">
    <property type="entry name" value="Bact_Sporulation_Assoc"/>
</dbReference>
<evidence type="ECO:0008006" key="4">
    <source>
        <dbReference type="Google" id="ProtNLM"/>
    </source>
</evidence>
<accession>A0A5D4TVY6</accession>
<dbReference type="GO" id="GO:0030288">
    <property type="term" value="C:outer membrane-bounded periplasmic space"/>
    <property type="evidence" value="ECO:0007669"/>
    <property type="project" value="TreeGrafter"/>
</dbReference>
<dbReference type="RefSeq" id="WP_148991971.1">
    <property type="nucleotide sequence ID" value="NZ_VTEW01000008.1"/>
</dbReference>
<dbReference type="EMBL" id="VTEW01000008">
    <property type="protein sequence ID" value="TYS78534.1"/>
    <property type="molecule type" value="Genomic_DNA"/>
</dbReference>
<feature type="chain" id="PRO_5022936997" description="N-acetylmuramoyl-L-alanine amidase" evidence="1">
    <location>
        <begin position="24"/>
        <end position="525"/>
    </location>
</feature>
<feature type="signal peptide" evidence="1">
    <location>
        <begin position="1"/>
        <end position="23"/>
    </location>
</feature>
<organism evidence="2 3">
    <name type="scientific">Rossellomorea aquimaris</name>
    <dbReference type="NCBI Taxonomy" id="189382"/>
    <lineage>
        <taxon>Bacteria</taxon>
        <taxon>Bacillati</taxon>
        <taxon>Bacillota</taxon>
        <taxon>Bacilli</taxon>
        <taxon>Bacillales</taxon>
        <taxon>Bacillaceae</taxon>
        <taxon>Rossellomorea</taxon>
    </lineage>
</organism>
<dbReference type="PANTHER" id="PTHR30032:SF8">
    <property type="entry name" value="GERMINATION-SPECIFIC N-ACETYLMURAMOYL-L-ALANINE AMIDASE"/>
    <property type="match status" value="1"/>
</dbReference>